<dbReference type="AlphaFoldDB" id="A0A2J8UZ06"/>
<gene>
    <name evidence="2" type="ORF">CR201_G0023786</name>
</gene>
<name>A0A2J8UZ06_PONAB</name>
<organism evidence="2">
    <name type="scientific">Pongo abelii</name>
    <name type="common">Sumatran orangutan</name>
    <name type="synonym">Pongo pygmaeus abelii</name>
    <dbReference type="NCBI Taxonomy" id="9601"/>
    <lineage>
        <taxon>Eukaryota</taxon>
        <taxon>Metazoa</taxon>
        <taxon>Chordata</taxon>
        <taxon>Craniata</taxon>
        <taxon>Vertebrata</taxon>
        <taxon>Euteleostomi</taxon>
        <taxon>Mammalia</taxon>
        <taxon>Eutheria</taxon>
        <taxon>Euarchontoglires</taxon>
        <taxon>Primates</taxon>
        <taxon>Haplorrhini</taxon>
        <taxon>Catarrhini</taxon>
        <taxon>Hominidae</taxon>
        <taxon>Pongo</taxon>
    </lineage>
</organism>
<comment type="caution">
    <text evidence="2">The sequence shown here is derived from an EMBL/GenBank/DDBJ whole genome shotgun (WGS) entry which is preliminary data.</text>
</comment>
<proteinExistence type="predicted"/>
<feature type="compositionally biased region" description="Basic and acidic residues" evidence="1">
    <location>
        <begin position="1"/>
        <end position="26"/>
    </location>
</feature>
<feature type="compositionally biased region" description="Basic and acidic residues" evidence="1">
    <location>
        <begin position="41"/>
        <end position="59"/>
    </location>
</feature>
<evidence type="ECO:0000313" key="2">
    <source>
        <dbReference type="EMBL" id="PNJ50507.1"/>
    </source>
</evidence>
<evidence type="ECO:0000256" key="1">
    <source>
        <dbReference type="SAM" id="MobiDB-lite"/>
    </source>
</evidence>
<protein>
    <submittedName>
        <fullName evidence="2">MAPT isoform 16</fullName>
    </submittedName>
</protein>
<reference evidence="2" key="1">
    <citation type="submission" date="2017-12" db="EMBL/GenBank/DDBJ databases">
        <title>High-resolution comparative analysis of great ape genomes.</title>
        <authorList>
            <person name="Pollen A."/>
            <person name="Hastie A."/>
            <person name="Hormozdiari F."/>
            <person name="Dougherty M."/>
            <person name="Liu R."/>
            <person name="Chaisson M."/>
            <person name="Hoppe E."/>
            <person name="Hill C."/>
            <person name="Pang A."/>
            <person name="Hillier L."/>
            <person name="Baker C."/>
            <person name="Armstrong J."/>
            <person name="Shendure J."/>
            <person name="Paten B."/>
            <person name="Wilson R."/>
            <person name="Chao H."/>
            <person name="Schneider V."/>
            <person name="Ventura M."/>
            <person name="Kronenberg Z."/>
            <person name="Murali S."/>
            <person name="Gordon D."/>
            <person name="Cantsilieris S."/>
            <person name="Munson K."/>
            <person name="Nelson B."/>
            <person name="Raja A."/>
            <person name="Underwood J."/>
            <person name="Diekhans M."/>
            <person name="Fiddes I."/>
            <person name="Haussler D."/>
            <person name="Eichler E."/>
        </authorList>
    </citation>
    <scope>NUCLEOTIDE SEQUENCE [LARGE SCALE GENOMIC DNA]</scope>
    <source>
        <strain evidence="2">Susie</strain>
    </source>
</reference>
<dbReference type="EMBL" id="NDHI03003438">
    <property type="protein sequence ID" value="PNJ50507.1"/>
    <property type="molecule type" value="Genomic_DNA"/>
</dbReference>
<feature type="region of interest" description="Disordered" evidence="1">
    <location>
        <begin position="1"/>
        <end position="59"/>
    </location>
</feature>
<accession>A0A2J8UZ06</accession>
<sequence length="59" mass="6530">MAEPHQEFDVTEDHAGTYGLGDRKDQGGYTMLQDQEGDTDAGLKEGSEFTELRAEEPLI</sequence>